<dbReference type="NCBIfam" id="TIGR02870">
    <property type="entry name" value="spore_II_D"/>
    <property type="match status" value="1"/>
</dbReference>
<dbReference type="NCBIfam" id="TIGR02669">
    <property type="entry name" value="SpoIID_LytB"/>
    <property type="match status" value="1"/>
</dbReference>
<dbReference type="InterPro" id="IPR013486">
    <property type="entry name" value="SpoIID/LytB"/>
</dbReference>
<sequence length="223" mass="25128">MLKNGTTIDKMIESGGQAYITQEDMHTKWNGNFDKYYNKIKSAVLSTKGEIMVYNNEPILAVFHAISRGKTEISQNVWNDSLPYLQSVDSSVDMQSSEYTYETTMPVKTVASLLQKAHSDLKLYDGSLKEQMQVIDRTEAGYINTMQIGNKVLTGREVREILGLRSSDFTVKQDGDNMIFTTNGYGHGAGMSQYGADCMAKDGKTYKEILTYYYTGIQFDKTE</sequence>
<organism evidence="1">
    <name type="scientific">bioreactor metagenome</name>
    <dbReference type="NCBI Taxonomy" id="1076179"/>
    <lineage>
        <taxon>unclassified sequences</taxon>
        <taxon>metagenomes</taxon>
        <taxon>ecological metagenomes</taxon>
    </lineage>
</organism>
<proteinExistence type="predicted"/>
<dbReference type="GO" id="GO:0030435">
    <property type="term" value="P:sporulation resulting in formation of a cellular spore"/>
    <property type="evidence" value="ECO:0007669"/>
    <property type="project" value="InterPro"/>
</dbReference>
<dbReference type="EMBL" id="VSSQ01086460">
    <property type="protein sequence ID" value="MPN33787.1"/>
    <property type="molecule type" value="Genomic_DNA"/>
</dbReference>
<evidence type="ECO:0000313" key="1">
    <source>
        <dbReference type="EMBL" id="MPN33787.1"/>
    </source>
</evidence>
<accession>A0A645H449</accession>
<dbReference type="AlphaFoldDB" id="A0A645H449"/>
<protein>
    <recommendedName>
        <fullName evidence="2">Amidase enhancer</fullName>
    </recommendedName>
</protein>
<gene>
    <name evidence="1" type="ORF">SDC9_181279</name>
</gene>
<reference evidence="1" key="1">
    <citation type="submission" date="2019-08" db="EMBL/GenBank/DDBJ databases">
        <authorList>
            <person name="Kucharzyk K."/>
            <person name="Murdoch R.W."/>
            <person name="Higgins S."/>
            <person name="Loffler F."/>
        </authorList>
    </citation>
    <scope>NUCLEOTIDE SEQUENCE</scope>
</reference>
<comment type="caution">
    <text evidence="1">The sequence shown here is derived from an EMBL/GenBank/DDBJ whole genome shotgun (WGS) entry which is preliminary data.</text>
</comment>
<dbReference type="InterPro" id="IPR014225">
    <property type="entry name" value="Spore_II_D_firmicutes"/>
</dbReference>
<name>A0A645H449_9ZZZZ</name>
<evidence type="ECO:0008006" key="2">
    <source>
        <dbReference type="Google" id="ProtNLM"/>
    </source>
</evidence>